<evidence type="ECO:0000313" key="2">
    <source>
        <dbReference type="Proteomes" id="UP000476411"/>
    </source>
</evidence>
<dbReference type="AlphaFoldDB" id="A0A6B9Z7L8"/>
<evidence type="ECO:0008006" key="3">
    <source>
        <dbReference type="Google" id="ProtNLM"/>
    </source>
</evidence>
<dbReference type="KEGG" id="chih:GWR21_01070"/>
<dbReference type="Gene3D" id="3.90.1150.10">
    <property type="entry name" value="Aspartate Aminotransferase, domain 1"/>
    <property type="match status" value="1"/>
</dbReference>
<dbReference type="SUPFAM" id="SSF53383">
    <property type="entry name" value="PLP-dependent transferases"/>
    <property type="match status" value="1"/>
</dbReference>
<sequence length="83" mass="9777">MIHTARFDRSKELQQYLNANGIQTRPFWVPMHRLPAFANDIYYHFSDVSEDIYANSLSLSCSTNIADEEIEKVICNIKNFYDR</sequence>
<dbReference type="Pfam" id="PF01041">
    <property type="entry name" value="DegT_DnrJ_EryC1"/>
    <property type="match status" value="1"/>
</dbReference>
<dbReference type="InterPro" id="IPR000653">
    <property type="entry name" value="DegT/StrS_aminotransferase"/>
</dbReference>
<gene>
    <name evidence="1" type="ORF">GWR21_01070</name>
</gene>
<keyword evidence="2" id="KW-1185">Reference proteome</keyword>
<evidence type="ECO:0000313" key="1">
    <source>
        <dbReference type="EMBL" id="QHS58232.1"/>
    </source>
</evidence>
<name>A0A6B9Z7L8_9BACT</name>
<dbReference type="RefSeq" id="WP_162329937.1">
    <property type="nucleotide sequence ID" value="NZ_CP048113.1"/>
</dbReference>
<dbReference type="InterPro" id="IPR015422">
    <property type="entry name" value="PyrdxlP-dep_Trfase_small"/>
</dbReference>
<reference evidence="1 2" key="1">
    <citation type="submission" date="2020-01" db="EMBL/GenBank/DDBJ databases">
        <title>Complete genome sequence of Chitinophaga sp. H33E-04 isolated from quinoa roots.</title>
        <authorList>
            <person name="Weon H.-Y."/>
            <person name="Lee S.A."/>
        </authorList>
    </citation>
    <scope>NUCLEOTIDE SEQUENCE [LARGE SCALE GENOMIC DNA]</scope>
    <source>
        <strain evidence="1 2">H33E-04</strain>
    </source>
</reference>
<organism evidence="1 2">
    <name type="scientific">Chitinophaga agri</name>
    <dbReference type="NCBI Taxonomy" id="2703787"/>
    <lineage>
        <taxon>Bacteria</taxon>
        <taxon>Pseudomonadati</taxon>
        <taxon>Bacteroidota</taxon>
        <taxon>Chitinophagia</taxon>
        <taxon>Chitinophagales</taxon>
        <taxon>Chitinophagaceae</taxon>
        <taxon>Chitinophaga</taxon>
    </lineage>
</organism>
<dbReference type="InterPro" id="IPR015424">
    <property type="entry name" value="PyrdxlP-dep_Trfase"/>
</dbReference>
<proteinExistence type="predicted"/>
<accession>A0A6B9Z7L8</accession>
<dbReference type="Proteomes" id="UP000476411">
    <property type="component" value="Chromosome"/>
</dbReference>
<protein>
    <recommendedName>
        <fullName evidence="3">DegT/DnrJ/EryC1/StrS aminotransferase family protein</fullName>
    </recommendedName>
</protein>
<dbReference type="EMBL" id="CP048113">
    <property type="protein sequence ID" value="QHS58232.1"/>
    <property type="molecule type" value="Genomic_DNA"/>
</dbReference>